<feature type="non-terminal residue" evidence="1">
    <location>
        <position position="1"/>
    </location>
</feature>
<feature type="non-terminal residue" evidence="1">
    <location>
        <position position="232"/>
    </location>
</feature>
<organism evidence="1">
    <name type="scientific">marine sediment metagenome</name>
    <dbReference type="NCBI Taxonomy" id="412755"/>
    <lineage>
        <taxon>unclassified sequences</taxon>
        <taxon>metagenomes</taxon>
        <taxon>ecological metagenomes</taxon>
    </lineage>
</organism>
<evidence type="ECO:0008006" key="2">
    <source>
        <dbReference type="Google" id="ProtNLM"/>
    </source>
</evidence>
<name>X0YAD2_9ZZZZ</name>
<accession>X0YAD2</accession>
<comment type="caution">
    <text evidence="1">The sequence shown here is derived from an EMBL/GenBank/DDBJ whole genome shotgun (WGS) entry which is preliminary data.</text>
</comment>
<protein>
    <recommendedName>
        <fullName evidence="2">HEAT repeat domain-containing protein</fullName>
    </recommendedName>
</protein>
<dbReference type="AlphaFoldDB" id="X0YAD2"/>
<reference evidence="1" key="1">
    <citation type="journal article" date="2014" name="Front. Microbiol.">
        <title>High frequency of phylogenetically diverse reductive dehalogenase-homologous genes in deep subseafloor sedimentary metagenomes.</title>
        <authorList>
            <person name="Kawai M."/>
            <person name="Futagami T."/>
            <person name="Toyoda A."/>
            <person name="Takaki Y."/>
            <person name="Nishi S."/>
            <person name="Hori S."/>
            <person name="Arai W."/>
            <person name="Tsubouchi T."/>
            <person name="Morono Y."/>
            <person name="Uchiyama I."/>
            <person name="Ito T."/>
            <person name="Fujiyama A."/>
            <person name="Inagaki F."/>
            <person name="Takami H."/>
        </authorList>
    </citation>
    <scope>NUCLEOTIDE SEQUENCE</scope>
    <source>
        <strain evidence="1">Expedition CK06-06</strain>
    </source>
</reference>
<gene>
    <name evidence="1" type="ORF">S01H1_77798</name>
</gene>
<dbReference type="EMBL" id="BARS01052316">
    <property type="protein sequence ID" value="GAG52795.1"/>
    <property type="molecule type" value="Genomic_DNA"/>
</dbReference>
<proteinExistence type="predicted"/>
<sequence>CEHKIVAKRTDVSPHTQSTCFETLVRWDPLPEKDSDKAVEGLLSPYRELDRNLKLDPWIAVTHKDQFAGACAHVYYLSYATEAELKQLISTYGQGKHVGGQYDSLVERALRRAIDIDCSLPPESLEKIYRMQQGTSPSDRKIRLIIRGHALRCLAKVKHPDYDKLLLEAFDSKDRELRFAAMEAFSQRRIEGSLLVIRNALKSNRARFEDTGEIHLAAIALHVQAGDGRVDE</sequence>
<evidence type="ECO:0000313" key="1">
    <source>
        <dbReference type="EMBL" id="GAG52795.1"/>
    </source>
</evidence>